<accession>A0ABU8Q9Z2</accession>
<name>A0ABU8Q9Z2_9SPHN</name>
<proteinExistence type="predicted"/>
<evidence type="ECO:0000259" key="1">
    <source>
        <dbReference type="Pfam" id="PF06527"/>
    </source>
</evidence>
<evidence type="ECO:0000313" key="3">
    <source>
        <dbReference type="Proteomes" id="UP001380365"/>
    </source>
</evidence>
<dbReference type="Proteomes" id="UP001380365">
    <property type="component" value="Unassembled WGS sequence"/>
</dbReference>
<reference evidence="2 3" key="1">
    <citation type="submission" date="2023-12" db="EMBL/GenBank/DDBJ databases">
        <title>Gut-associated functions are favored during microbiome assembly across C. elegans life.</title>
        <authorList>
            <person name="Zimmermann J."/>
        </authorList>
    </citation>
    <scope>NUCLEOTIDE SEQUENCE [LARGE SCALE GENOMIC DNA]</scope>
    <source>
        <strain evidence="2 3">JUb134</strain>
    </source>
</reference>
<dbReference type="EMBL" id="JBBGZA010000002">
    <property type="protein sequence ID" value="MEJ5096337.1"/>
    <property type="molecule type" value="Genomic_DNA"/>
</dbReference>
<keyword evidence="3" id="KW-1185">Reference proteome</keyword>
<dbReference type="Pfam" id="PF06527">
    <property type="entry name" value="TniQ"/>
    <property type="match status" value="1"/>
</dbReference>
<sequence>MFDEVELMGDLPRPRWPLHPQPRPLERLDTYVRRLADTYGMGVATFCRYGLGCNVGDLDRCADDPPQALLERLSSGTGQSIRRLRNMTDARCHARTKVAARWVIRCDPEIVHKMRFRFSGHGGFVDSI</sequence>
<evidence type="ECO:0000313" key="2">
    <source>
        <dbReference type="EMBL" id="MEJ5096337.1"/>
    </source>
</evidence>
<comment type="caution">
    <text evidence="2">The sequence shown here is derived from an EMBL/GenBank/DDBJ whole genome shotgun (WGS) entry which is preliminary data.</text>
</comment>
<dbReference type="RefSeq" id="WP_021245551.1">
    <property type="nucleotide sequence ID" value="NZ_JBBGZA010000002.1"/>
</dbReference>
<gene>
    <name evidence="2" type="ORF">WH159_17610</name>
</gene>
<organism evidence="2 3">
    <name type="scientific">Sphingomonas molluscorum</name>
    <dbReference type="NCBI Taxonomy" id="418184"/>
    <lineage>
        <taxon>Bacteria</taxon>
        <taxon>Pseudomonadati</taxon>
        <taxon>Pseudomonadota</taxon>
        <taxon>Alphaproteobacteria</taxon>
        <taxon>Sphingomonadales</taxon>
        <taxon>Sphingomonadaceae</taxon>
        <taxon>Sphingomonas</taxon>
    </lineage>
</organism>
<feature type="domain" description="TniQ" evidence="1">
    <location>
        <begin position="17"/>
        <end position="96"/>
    </location>
</feature>
<protein>
    <submittedName>
        <fullName evidence="2">TniQ family protein</fullName>
    </submittedName>
</protein>
<dbReference type="InterPro" id="IPR009492">
    <property type="entry name" value="TniQ"/>
</dbReference>